<dbReference type="Gene3D" id="3.30.420.40">
    <property type="match status" value="2"/>
</dbReference>
<sequence>MALILSVETSVNGCSVAIHEDGIVRSNFELFEERSSAEMLTVLMEQALRVSKKDFSDLDALAVSKGPGSYTGLRIGVSTVKGVCYAMDLPLVSMNSLDIMIAQIKPTFNGLICPMLDARRMEVYCKVVNAKKEELMPTTAVVVDEDSFEGFLKDNKVLFCGEGAEKVKTIITHPNAAFLGSEIRPKACDMGQAAFLRFENGEFENVSDFEPFYLKEFVGTTPSKNKKVTA</sequence>
<dbReference type="PANTHER" id="PTHR11735:SF11">
    <property type="entry name" value="TRNA THREONYLCARBAMOYLADENOSINE BIOSYNTHESIS PROTEIN TSAB"/>
    <property type="match status" value="1"/>
</dbReference>
<dbReference type="Pfam" id="PF00814">
    <property type="entry name" value="TsaD"/>
    <property type="match status" value="1"/>
</dbReference>
<organism evidence="2 3">
    <name type="scientific">Arcticibacterium luteifluviistationis</name>
    <dbReference type="NCBI Taxonomy" id="1784714"/>
    <lineage>
        <taxon>Bacteria</taxon>
        <taxon>Pseudomonadati</taxon>
        <taxon>Bacteroidota</taxon>
        <taxon>Cytophagia</taxon>
        <taxon>Cytophagales</taxon>
        <taxon>Leadbetterellaceae</taxon>
        <taxon>Arcticibacterium</taxon>
    </lineage>
</organism>
<name>A0A2Z4GD91_9BACT</name>
<dbReference type="Proteomes" id="UP000249873">
    <property type="component" value="Chromosome"/>
</dbReference>
<evidence type="ECO:0000259" key="1">
    <source>
        <dbReference type="Pfam" id="PF00814"/>
    </source>
</evidence>
<keyword evidence="2" id="KW-0808">Transferase</keyword>
<dbReference type="GO" id="GO:0005829">
    <property type="term" value="C:cytosol"/>
    <property type="evidence" value="ECO:0007669"/>
    <property type="project" value="TreeGrafter"/>
</dbReference>
<evidence type="ECO:0000313" key="2">
    <source>
        <dbReference type="EMBL" id="AWV99111.1"/>
    </source>
</evidence>
<dbReference type="CDD" id="cd24032">
    <property type="entry name" value="ASKHA_NBD_TsaB"/>
    <property type="match status" value="1"/>
</dbReference>
<dbReference type="GO" id="GO:0016740">
    <property type="term" value="F:transferase activity"/>
    <property type="evidence" value="ECO:0007669"/>
    <property type="project" value="UniProtKB-KW"/>
</dbReference>
<dbReference type="AlphaFoldDB" id="A0A2Z4GD91"/>
<dbReference type="InterPro" id="IPR000905">
    <property type="entry name" value="Gcp-like_dom"/>
</dbReference>
<dbReference type="SUPFAM" id="SSF53067">
    <property type="entry name" value="Actin-like ATPase domain"/>
    <property type="match status" value="2"/>
</dbReference>
<gene>
    <name evidence="2" type="primary">tsaB</name>
    <name evidence="2" type="ORF">DJ013_13410</name>
</gene>
<dbReference type="InterPro" id="IPR022496">
    <property type="entry name" value="T6A_TsaB"/>
</dbReference>
<dbReference type="RefSeq" id="WP_111372304.1">
    <property type="nucleotide sequence ID" value="NZ_CP029480.1"/>
</dbReference>
<dbReference type="InterPro" id="IPR043129">
    <property type="entry name" value="ATPase_NBD"/>
</dbReference>
<accession>A0A2Z4GD91</accession>
<dbReference type="EMBL" id="CP029480">
    <property type="protein sequence ID" value="AWV99111.1"/>
    <property type="molecule type" value="Genomic_DNA"/>
</dbReference>
<reference evidence="2 3" key="1">
    <citation type="submission" date="2018-05" db="EMBL/GenBank/DDBJ databases">
        <title>Complete genome sequence of Arcticibacterium luteifluviistationis SM1504T, a cytophagaceae bacterium isolated from Arctic surface seawater.</title>
        <authorList>
            <person name="Li Y."/>
            <person name="Qin Q.-L."/>
        </authorList>
    </citation>
    <scope>NUCLEOTIDE SEQUENCE [LARGE SCALE GENOMIC DNA]</scope>
    <source>
        <strain evidence="2 3">SM1504</strain>
    </source>
</reference>
<keyword evidence="3" id="KW-1185">Reference proteome</keyword>
<feature type="domain" description="Gcp-like" evidence="1">
    <location>
        <begin position="34"/>
        <end position="135"/>
    </location>
</feature>
<dbReference type="PANTHER" id="PTHR11735">
    <property type="entry name" value="TRNA N6-ADENOSINE THREONYLCARBAMOYLTRANSFERASE"/>
    <property type="match status" value="1"/>
</dbReference>
<protein>
    <submittedName>
        <fullName evidence="2">tRNA (Adenosine(37)-N6)-threonylcarbamoyltransferase complex dimerization subunit type 1 TsaB</fullName>
    </submittedName>
</protein>
<dbReference type="GO" id="GO:0002949">
    <property type="term" value="P:tRNA threonylcarbamoyladenosine modification"/>
    <property type="evidence" value="ECO:0007669"/>
    <property type="project" value="InterPro"/>
</dbReference>
<dbReference type="KEGG" id="als:DJ013_13410"/>
<dbReference type="NCBIfam" id="TIGR03725">
    <property type="entry name" value="T6A_YeaZ"/>
    <property type="match status" value="1"/>
</dbReference>
<proteinExistence type="predicted"/>
<dbReference type="OrthoDB" id="9784166at2"/>
<evidence type="ECO:0000313" key="3">
    <source>
        <dbReference type="Proteomes" id="UP000249873"/>
    </source>
</evidence>